<organism evidence="2 3">
    <name type="scientific">Paramecium pentaurelia</name>
    <dbReference type="NCBI Taxonomy" id="43138"/>
    <lineage>
        <taxon>Eukaryota</taxon>
        <taxon>Sar</taxon>
        <taxon>Alveolata</taxon>
        <taxon>Ciliophora</taxon>
        <taxon>Intramacronucleata</taxon>
        <taxon>Oligohymenophorea</taxon>
        <taxon>Peniculida</taxon>
        <taxon>Parameciidae</taxon>
        <taxon>Paramecium</taxon>
    </lineage>
</organism>
<name>A0A8S1RZE4_9CILI</name>
<keyword evidence="3" id="KW-1185">Reference proteome</keyword>
<dbReference type="Proteomes" id="UP000689195">
    <property type="component" value="Unassembled WGS sequence"/>
</dbReference>
<proteinExistence type="predicted"/>
<feature type="chain" id="PRO_5035885485" evidence="1">
    <location>
        <begin position="18"/>
        <end position="139"/>
    </location>
</feature>
<gene>
    <name evidence="2" type="ORF">PPENT_87.1.T0020093</name>
</gene>
<protein>
    <submittedName>
        <fullName evidence="2">Uncharacterized protein</fullName>
    </submittedName>
</protein>
<comment type="caution">
    <text evidence="2">The sequence shown here is derived from an EMBL/GenBank/DDBJ whole genome shotgun (WGS) entry which is preliminary data.</text>
</comment>
<dbReference type="EMBL" id="CAJJDO010000002">
    <property type="protein sequence ID" value="CAD8132832.1"/>
    <property type="molecule type" value="Genomic_DNA"/>
</dbReference>
<evidence type="ECO:0000313" key="3">
    <source>
        <dbReference type="Proteomes" id="UP000689195"/>
    </source>
</evidence>
<feature type="signal peptide" evidence="1">
    <location>
        <begin position="1"/>
        <end position="17"/>
    </location>
</feature>
<accession>A0A8S1RZE4</accession>
<dbReference type="AlphaFoldDB" id="A0A8S1RZE4"/>
<dbReference type="OrthoDB" id="315752at2759"/>
<evidence type="ECO:0000313" key="2">
    <source>
        <dbReference type="EMBL" id="CAD8132832.1"/>
    </source>
</evidence>
<reference evidence="2" key="1">
    <citation type="submission" date="2021-01" db="EMBL/GenBank/DDBJ databases">
        <authorList>
            <consortium name="Genoscope - CEA"/>
            <person name="William W."/>
        </authorList>
    </citation>
    <scope>NUCLEOTIDE SEQUENCE</scope>
</reference>
<evidence type="ECO:0000256" key="1">
    <source>
        <dbReference type="SAM" id="SignalP"/>
    </source>
</evidence>
<sequence length="139" mass="16798">MKLVILILILTIFSTQAQTQLRGKNKFEQNDELIEMNNQYTPELQEYSLFVQLTKPLYETAPMDVMLLNHEMEIARMMVLLGDQCLRTSFDISYFIQNQYRKTILFSNYIKVSLQSYLFFLYKEQNDWRDKQSIFYLIY</sequence>
<keyword evidence="1" id="KW-0732">Signal</keyword>